<evidence type="ECO:0000256" key="3">
    <source>
        <dbReference type="ARBA" id="ARBA00022840"/>
    </source>
</evidence>
<dbReference type="InterPro" id="IPR050117">
    <property type="entry name" value="MAPK"/>
</dbReference>
<dbReference type="Proteomes" id="UP000663829">
    <property type="component" value="Unassembled WGS sequence"/>
</dbReference>
<name>A0A815L2K6_9BILA</name>
<keyword evidence="6" id="KW-0723">Serine/threonine-protein kinase</keyword>
<dbReference type="PANTHER" id="PTHR24055">
    <property type="entry name" value="MITOGEN-ACTIVATED PROTEIN KINASE"/>
    <property type="match status" value="1"/>
</dbReference>
<protein>
    <recommendedName>
        <fullName evidence="6">Stress-activated protein kinase JNK</fullName>
        <ecNumber evidence="6">2.7.11.24</ecNumber>
    </recommendedName>
</protein>
<keyword evidence="6" id="KW-0808">Transferase</keyword>
<comment type="subcellular location">
    <subcellularLocation>
        <location evidence="6">Cytoplasm</location>
    </subcellularLocation>
</comment>
<organism evidence="8 10">
    <name type="scientific">Didymodactylos carnosus</name>
    <dbReference type="NCBI Taxonomy" id="1234261"/>
    <lineage>
        <taxon>Eukaryota</taxon>
        <taxon>Metazoa</taxon>
        <taxon>Spiralia</taxon>
        <taxon>Gnathifera</taxon>
        <taxon>Rotifera</taxon>
        <taxon>Eurotatoria</taxon>
        <taxon>Bdelloidea</taxon>
        <taxon>Philodinida</taxon>
        <taxon>Philodinidae</taxon>
        <taxon>Didymodactylos</taxon>
    </lineage>
</organism>
<comment type="similarity">
    <text evidence="6">Belongs to the protein kinase superfamily. CMGC Ser/Thr protein kinase family. MAP kinase subfamily.</text>
</comment>
<comment type="catalytic activity">
    <reaction evidence="5">
        <text>L-seryl-[protein] + ATP = O-phospho-L-seryl-[protein] + ADP + H(+)</text>
        <dbReference type="Rhea" id="RHEA:17989"/>
        <dbReference type="Rhea" id="RHEA-COMP:9863"/>
        <dbReference type="Rhea" id="RHEA-COMP:11604"/>
        <dbReference type="ChEBI" id="CHEBI:15378"/>
        <dbReference type="ChEBI" id="CHEBI:29999"/>
        <dbReference type="ChEBI" id="CHEBI:30616"/>
        <dbReference type="ChEBI" id="CHEBI:83421"/>
        <dbReference type="ChEBI" id="CHEBI:456216"/>
        <dbReference type="EC" id="2.7.11.24"/>
    </reaction>
</comment>
<evidence type="ECO:0000313" key="8">
    <source>
        <dbReference type="EMBL" id="CAF1404322.1"/>
    </source>
</evidence>
<proteinExistence type="inferred from homology"/>
<reference evidence="8" key="1">
    <citation type="submission" date="2021-02" db="EMBL/GenBank/DDBJ databases">
        <authorList>
            <person name="Nowell W R."/>
        </authorList>
    </citation>
    <scope>NUCLEOTIDE SEQUENCE</scope>
</reference>
<dbReference type="Gene3D" id="3.30.200.20">
    <property type="entry name" value="Phosphorylase Kinase, domain 1"/>
    <property type="match status" value="1"/>
</dbReference>
<comment type="function">
    <text evidence="6">Responds to activation by environmental stress and pro-inflammatory cytokines by phosphorylating a number of transcription factors, and thus regulates transcriptional activity.</text>
</comment>
<sequence length="192" mass="22534">MTVKCVTKIAPAHVDIWSVGCIFGEMIRGQVFFPRSDHIDQWNKIIEQLGTPSREFSSRLQPTVRNYVENRPKCSGYSLERLFPDQLFLPDSEQRKLTALLARDLLGRMLVIDPEKRMSVDEALNHPYINVWYEDSEVSAPEPGQYNHLVEEREYTVEQWKELIFHEVIQYELDQIKKYSDGDKQSIDQPME</sequence>
<evidence type="ECO:0000256" key="1">
    <source>
        <dbReference type="ARBA" id="ARBA00022553"/>
    </source>
</evidence>
<dbReference type="InterPro" id="IPR011009">
    <property type="entry name" value="Kinase-like_dom_sf"/>
</dbReference>
<dbReference type="EC" id="2.7.11.24" evidence="6"/>
<evidence type="ECO:0000256" key="5">
    <source>
        <dbReference type="ARBA" id="ARBA00048312"/>
    </source>
</evidence>
<dbReference type="Pfam" id="PF00069">
    <property type="entry name" value="Pkinase"/>
    <property type="match status" value="1"/>
</dbReference>
<keyword evidence="1 6" id="KW-0597">Phosphoprotein</keyword>
<evidence type="ECO:0000256" key="6">
    <source>
        <dbReference type="RuleBase" id="RU368052"/>
    </source>
</evidence>
<dbReference type="EMBL" id="CAJOBC010083090">
    <property type="protein sequence ID" value="CAF4296513.1"/>
    <property type="molecule type" value="Genomic_DNA"/>
</dbReference>
<feature type="domain" description="Protein kinase" evidence="7">
    <location>
        <begin position="1"/>
        <end position="129"/>
    </location>
</feature>
<dbReference type="GO" id="GO:0106310">
    <property type="term" value="F:protein serine kinase activity"/>
    <property type="evidence" value="ECO:0007669"/>
    <property type="project" value="UniProtKB-UniRule"/>
</dbReference>
<evidence type="ECO:0000256" key="4">
    <source>
        <dbReference type="ARBA" id="ARBA00047592"/>
    </source>
</evidence>
<dbReference type="SUPFAM" id="SSF56112">
    <property type="entry name" value="Protein kinase-like (PK-like)"/>
    <property type="match status" value="1"/>
</dbReference>
<comment type="catalytic activity">
    <reaction evidence="4">
        <text>L-threonyl-[protein] + ATP = O-phospho-L-threonyl-[protein] + ADP + H(+)</text>
        <dbReference type="Rhea" id="RHEA:46608"/>
        <dbReference type="Rhea" id="RHEA-COMP:11060"/>
        <dbReference type="Rhea" id="RHEA-COMP:11605"/>
        <dbReference type="ChEBI" id="CHEBI:15378"/>
        <dbReference type="ChEBI" id="CHEBI:30013"/>
        <dbReference type="ChEBI" id="CHEBI:30616"/>
        <dbReference type="ChEBI" id="CHEBI:61977"/>
        <dbReference type="ChEBI" id="CHEBI:456216"/>
        <dbReference type="EC" id="2.7.11.24"/>
    </reaction>
</comment>
<dbReference type="InterPro" id="IPR008351">
    <property type="entry name" value="MAPK_JNK"/>
</dbReference>
<keyword evidence="10" id="KW-1185">Reference proteome</keyword>
<dbReference type="InterPro" id="IPR000719">
    <property type="entry name" value="Prot_kinase_dom"/>
</dbReference>
<dbReference type="GO" id="GO:0004707">
    <property type="term" value="F:MAP kinase activity"/>
    <property type="evidence" value="ECO:0007669"/>
    <property type="project" value="UniProtKB-UniRule"/>
</dbReference>
<keyword evidence="3 6" id="KW-0067">ATP-binding</keyword>
<gene>
    <name evidence="8" type="ORF">GPM918_LOCUS33344</name>
    <name evidence="9" type="ORF">SRO942_LOCUS34027</name>
</gene>
<evidence type="ECO:0000313" key="9">
    <source>
        <dbReference type="EMBL" id="CAF4296513.1"/>
    </source>
</evidence>
<keyword evidence="2 6" id="KW-0547">Nucleotide-binding</keyword>
<dbReference type="GO" id="GO:0005737">
    <property type="term" value="C:cytoplasm"/>
    <property type="evidence" value="ECO:0007669"/>
    <property type="project" value="UniProtKB-SubCell"/>
</dbReference>
<evidence type="ECO:0000256" key="2">
    <source>
        <dbReference type="ARBA" id="ARBA00022741"/>
    </source>
</evidence>
<dbReference type="GO" id="GO:0005524">
    <property type="term" value="F:ATP binding"/>
    <property type="evidence" value="ECO:0007669"/>
    <property type="project" value="UniProtKB-UniRule"/>
</dbReference>
<evidence type="ECO:0000313" key="10">
    <source>
        <dbReference type="Proteomes" id="UP000663829"/>
    </source>
</evidence>
<dbReference type="EMBL" id="CAJNOQ010017668">
    <property type="protein sequence ID" value="CAF1404322.1"/>
    <property type="molecule type" value="Genomic_DNA"/>
</dbReference>
<accession>A0A815L2K6</accession>
<dbReference type="PROSITE" id="PS50011">
    <property type="entry name" value="PROTEIN_KINASE_DOM"/>
    <property type="match status" value="1"/>
</dbReference>
<keyword evidence="6" id="KW-0460">Magnesium</keyword>
<keyword evidence="6" id="KW-0418">Kinase</keyword>
<comment type="cofactor">
    <cofactor evidence="6">
        <name>Mg(2+)</name>
        <dbReference type="ChEBI" id="CHEBI:18420"/>
    </cofactor>
</comment>
<dbReference type="OrthoDB" id="192887at2759"/>
<dbReference type="PRINTS" id="PR01772">
    <property type="entry name" value="JNKMAPKINASE"/>
</dbReference>
<dbReference type="Gene3D" id="1.10.510.10">
    <property type="entry name" value="Transferase(Phosphotransferase) domain 1"/>
    <property type="match status" value="1"/>
</dbReference>
<dbReference type="AlphaFoldDB" id="A0A815L2K6"/>
<comment type="caution">
    <text evidence="8">The sequence shown here is derived from an EMBL/GenBank/DDBJ whole genome shotgun (WGS) entry which is preliminary data.</text>
</comment>
<evidence type="ECO:0000259" key="7">
    <source>
        <dbReference type="PROSITE" id="PS50011"/>
    </source>
</evidence>
<dbReference type="Proteomes" id="UP000681722">
    <property type="component" value="Unassembled WGS sequence"/>
</dbReference>